<dbReference type="GO" id="GO:0009229">
    <property type="term" value="P:thiamine diphosphate biosynthetic process"/>
    <property type="evidence" value="ECO:0007669"/>
    <property type="project" value="UniProtKB-UniRule"/>
</dbReference>
<reference evidence="14 15" key="1">
    <citation type="submission" date="2016-10" db="EMBL/GenBank/DDBJ databases">
        <authorList>
            <person name="de Groot N.N."/>
        </authorList>
    </citation>
    <scope>NUCLEOTIDE SEQUENCE [LARGE SCALE GENOMIC DNA]</scope>
    <source>
        <strain evidence="14 15">AA1</strain>
    </source>
</reference>
<dbReference type="GO" id="GO:0005737">
    <property type="term" value="C:cytoplasm"/>
    <property type="evidence" value="ECO:0007669"/>
    <property type="project" value="TreeGrafter"/>
</dbReference>
<feature type="binding site" evidence="10">
    <location>
        <begin position="136"/>
        <end position="138"/>
    </location>
    <ligand>
        <name>2-[(2R,5Z)-2-carboxy-4-methylthiazol-5(2H)-ylidene]ethyl phosphate</name>
        <dbReference type="ChEBI" id="CHEBI:62899"/>
    </ligand>
</feature>
<evidence type="ECO:0000256" key="6">
    <source>
        <dbReference type="ARBA" id="ARBA00022977"/>
    </source>
</evidence>
<accession>A0A1G5IZI7</accession>
<feature type="binding site" evidence="10">
    <location>
        <position position="91"/>
    </location>
    <ligand>
        <name>Mg(2+)</name>
        <dbReference type="ChEBI" id="CHEBI:18420"/>
    </ligand>
</feature>
<gene>
    <name evidence="10" type="primary">thiE</name>
    <name evidence="14" type="ORF">SAMN05216233_12321</name>
</gene>
<evidence type="ECO:0000256" key="4">
    <source>
        <dbReference type="ARBA" id="ARBA00022723"/>
    </source>
</evidence>
<comment type="catalytic activity">
    <reaction evidence="9 10 11">
        <text>2-[(2R,5Z)-2-carboxy-4-methylthiazol-5(2H)-ylidene]ethyl phosphate + 4-amino-2-methyl-5-(diphosphooxymethyl)pyrimidine + 2 H(+) = thiamine phosphate + CO2 + diphosphate</text>
        <dbReference type="Rhea" id="RHEA:47844"/>
        <dbReference type="ChEBI" id="CHEBI:15378"/>
        <dbReference type="ChEBI" id="CHEBI:16526"/>
        <dbReference type="ChEBI" id="CHEBI:33019"/>
        <dbReference type="ChEBI" id="CHEBI:37575"/>
        <dbReference type="ChEBI" id="CHEBI:57841"/>
        <dbReference type="ChEBI" id="CHEBI:62899"/>
        <dbReference type="EC" id="2.5.1.3"/>
    </reaction>
</comment>
<evidence type="ECO:0000256" key="3">
    <source>
        <dbReference type="ARBA" id="ARBA00022679"/>
    </source>
</evidence>
<keyword evidence="3 10" id="KW-0808">Transferase</keyword>
<dbReference type="AlphaFoldDB" id="A0A1G5IZI7"/>
<evidence type="ECO:0000256" key="1">
    <source>
        <dbReference type="ARBA" id="ARBA00003814"/>
    </source>
</evidence>
<comment type="cofactor">
    <cofactor evidence="10">
        <name>Mg(2+)</name>
        <dbReference type="ChEBI" id="CHEBI:18420"/>
    </cofactor>
    <text evidence="10">Binds 1 Mg(2+) ion per subunit.</text>
</comment>
<evidence type="ECO:0000313" key="14">
    <source>
        <dbReference type="EMBL" id="SCY81324.1"/>
    </source>
</evidence>
<dbReference type="RefSeq" id="WP_092214531.1">
    <property type="nucleotide sequence ID" value="NZ_FMUX01000023.1"/>
</dbReference>
<feature type="binding site" evidence="10">
    <location>
        <position position="139"/>
    </location>
    <ligand>
        <name>4-amino-2-methyl-5-(diphosphooxymethyl)pyrimidine</name>
        <dbReference type="ChEBI" id="CHEBI:57841"/>
    </ligand>
</feature>
<organism evidence="14 15">
    <name type="scientific">Desulfoluna spongiiphila</name>
    <dbReference type="NCBI Taxonomy" id="419481"/>
    <lineage>
        <taxon>Bacteria</taxon>
        <taxon>Pseudomonadati</taxon>
        <taxon>Thermodesulfobacteriota</taxon>
        <taxon>Desulfobacteria</taxon>
        <taxon>Desulfobacterales</taxon>
        <taxon>Desulfolunaceae</taxon>
        <taxon>Desulfoluna</taxon>
    </lineage>
</organism>
<dbReference type="NCBIfam" id="TIGR00693">
    <property type="entry name" value="thiE"/>
    <property type="match status" value="1"/>
</dbReference>
<keyword evidence="5 10" id="KW-0460">Magnesium</keyword>
<comment type="function">
    <text evidence="1 10">Condenses 4-methyl-5-(beta-hydroxyethyl)thiazole monophosphate (THZ-P) and 2-methyl-4-amino-5-hydroxymethyl pyrimidine pyrophosphate (HMP-PP) to form thiamine monophosphate (TMP).</text>
</comment>
<evidence type="ECO:0000256" key="8">
    <source>
        <dbReference type="ARBA" id="ARBA00047851"/>
    </source>
</evidence>
<dbReference type="OrthoDB" id="9810880at2"/>
<dbReference type="InterPro" id="IPR036206">
    <property type="entry name" value="ThiamineP_synth_sf"/>
</dbReference>
<protein>
    <recommendedName>
        <fullName evidence="10">Thiamine-phosphate synthase</fullName>
        <shortName evidence="10">TP synthase</shortName>
        <shortName evidence="10">TPS</shortName>
        <ecNumber evidence="10">2.5.1.3</ecNumber>
    </recommendedName>
    <alternativeName>
        <fullName evidence="10">Thiamine-phosphate pyrophosphorylase</fullName>
        <shortName evidence="10">TMP pyrophosphorylase</shortName>
        <shortName evidence="10">TMP-PPase</shortName>
    </alternativeName>
</protein>
<evidence type="ECO:0000256" key="9">
    <source>
        <dbReference type="ARBA" id="ARBA00047883"/>
    </source>
</evidence>
<dbReference type="GO" id="GO:0000287">
    <property type="term" value="F:magnesium ion binding"/>
    <property type="evidence" value="ECO:0007669"/>
    <property type="project" value="UniProtKB-UniRule"/>
</dbReference>
<dbReference type="InterPro" id="IPR034291">
    <property type="entry name" value="TMP_synthase"/>
</dbReference>
<dbReference type="CDD" id="cd00564">
    <property type="entry name" value="TMP_TenI"/>
    <property type="match status" value="1"/>
</dbReference>
<comment type="similarity">
    <text evidence="10 11">Belongs to the thiamine-phosphate synthase family.</text>
</comment>
<keyword evidence="15" id="KW-1185">Reference proteome</keyword>
<evidence type="ECO:0000256" key="2">
    <source>
        <dbReference type="ARBA" id="ARBA00005165"/>
    </source>
</evidence>
<evidence type="ECO:0000256" key="10">
    <source>
        <dbReference type="HAMAP-Rule" id="MF_00097"/>
    </source>
</evidence>
<evidence type="ECO:0000256" key="11">
    <source>
        <dbReference type="RuleBase" id="RU003826"/>
    </source>
</evidence>
<dbReference type="Gene3D" id="3.20.20.70">
    <property type="entry name" value="Aldolase class I"/>
    <property type="match status" value="1"/>
</dbReference>
<comment type="catalytic activity">
    <reaction evidence="7 10 11">
        <text>4-methyl-5-(2-phosphooxyethyl)-thiazole + 4-amino-2-methyl-5-(diphosphooxymethyl)pyrimidine + H(+) = thiamine phosphate + diphosphate</text>
        <dbReference type="Rhea" id="RHEA:22328"/>
        <dbReference type="ChEBI" id="CHEBI:15378"/>
        <dbReference type="ChEBI" id="CHEBI:33019"/>
        <dbReference type="ChEBI" id="CHEBI:37575"/>
        <dbReference type="ChEBI" id="CHEBI:57841"/>
        <dbReference type="ChEBI" id="CHEBI:58296"/>
        <dbReference type="EC" id="2.5.1.3"/>
    </reaction>
</comment>
<dbReference type="PANTHER" id="PTHR20857:SF15">
    <property type="entry name" value="THIAMINE-PHOSPHATE SYNTHASE"/>
    <property type="match status" value="1"/>
</dbReference>
<feature type="binding site" evidence="10">
    <location>
        <position position="167"/>
    </location>
    <ligand>
        <name>2-[(2R,5Z)-2-carboxy-4-methylthiazol-5(2H)-ylidene]ethyl phosphate</name>
        <dbReference type="ChEBI" id="CHEBI:62899"/>
    </ligand>
</feature>
<evidence type="ECO:0000256" key="12">
    <source>
        <dbReference type="RuleBase" id="RU004253"/>
    </source>
</evidence>
<dbReference type="GO" id="GO:0009228">
    <property type="term" value="P:thiamine biosynthetic process"/>
    <property type="evidence" value="ECO:0007669"/>
    <property type="project" value="UniProtKB-KW"/>
</dbReference>
<dbReference type="EC" id="2.5.1.3" evidence="10"/>
<dbReference type="UniPathway" id="UPA00060">
    <property type="reaction ID" value="UER00141"/>
</dbReference>
<comment type="catalytic activity">
    <reaction evidence="8 10 11">
        <text>2-(2-carboxy-4-methylthiazol-5-yl)ethyl phosphate + 4-amino-2-methyl-5-(diphosphooxymethyl)pyrimidine + 2 H(+) = thiamine phosphate + CO2 + diphosphate</text>
        <dbReference type="Rhea" id="RHEA:47848"/>
        <dbReference type="ChEBI" id="CHEBI:15378"/>
        <dbReference type="ChEBI" id="CHEBI:16526"/>
        <dbReference type="ChEBI" id="CHEBI:33019"/>
        <dbReference type="ChEBI" id="CHEBI:37575"/>
        <dbReference type="ChEBI" id="CHEBI:57841"/>
        <dbReference type="ChEBI" id="CHEBI:62890"/>
        <dbReference type="EC" id="2.5.1.3"/>
    </reaction>
</comment>
<dbReference type="Proteomes" id="UP000198870">
    <property type="component" value="Unassembled WGS sequence"/>
</dbReference>
<evidence type="ECO:0000313" key="15">
    <source>
        <dbReference type="Proteomes" id="UP000198870"/>
    </source>
</evidence>
<evidence type="ECO:0000256" key="7">
    <source>
        <dbReference type="ARBA" id="ARBA00047334"/>
    </source>
</evidence>
<keyword evidence="6 10" id="KW-0784">Thiamine biosynthesis</keyword>
<feature type="binding site" evidence="10">
    <location>
        <position position="71"/>
    </location>
    <ligand>
        <name>4-amino-2-methyl-5-(diphosphooxymethyl)pyrimidine</name>
        <dbReference type="ChEBI" id="CHEBI:57841"/>
    </ligand>
</feature>
<feature type="domain" description="Thiamine phosphate synthase/TenI" evidence="13">
    <location>
        <begin position="9"/>
        <end position="190"/>
    </location>
</feature>
<dbReference type="InterPro" id="IPR013785">
    <property type="entry name" value="Aldolase_TIM"/>
</dbReference>
<dbReference type="STRING" id="419481.SAMN05216233_12321"/>
<proteinExistence type="inferred from homology"/>
<keyword evidence="4 10" id="KW-0479">Metal-binding</keyword>
<dbReference type="EMBL" id="FMUX01000023">
    <property type="protein sequence ID" value="SCY81324.1"/>
    <property type="molecule type" value="Genomic_DNA"/>
</dbReference>
<dbReference type="InterPro" id="IPR022998">
    <property type="entry name" value="ThiamineP_synth_TenI"/>
</dbReference>
<evidence type="ECO:0000256" key="5">
    <source>
        <dbReference type="ARBA" id="ARBA00022842"/>
    </source>
</evidence>
<sequence>MRSIAGADIYGITGEEHSRGRDNITVVKAMIDAGITLIQYREKEKTMLERYRQCEILRRLTQDAGVTFIVNDHVDLALAVEADGLHVGQDDLPIPVVRKLAGPSMIIGLSTHSPAQAAAAVEAGADYIGVGPIFTTQTKKDVCDAVGLTYLDHVAQREDIPFVAIGGIKEHNIAEVRAHGAETIALVTEIVGAENISKRVKAIRKAMERN</sequence>
<dbReference type="PANTHER" id="PTHR20857">
    <property type="entry name" value="THIAMINE-PHOSPHATE PYROPHOSPHORYLASE"/>
    <property type="match status" value="1"/>
</dbReference>
<dbReference type="GO" id="GO:0004789">
    <property type="term" value="F:thiamine-phosphate diphosphorylase activity"/>
    <property type="evidence" value="ECO:0007669"/>
    <property type="project" value="UniProtKB-UniRule"/>
</dbReference>
<dbReference type="HAMAP" id="MF_00097">
    <property type="entry name" value="TMP_synthase"/>
    <property type="match status" value="1"/>
</dbReference>
<feature type="binding site" evidence="10">
    <location>
        <begin position="187"/>
        <end position="188"/>
    </location>
    <ligand>
        <name>2-[(2R,5Z)-2-carboxy-4-methylthiazol-5(2H)-ylidene]ethyl phosphate</name>
        <dbReference type="ChEBI" id="CHEBI:62899"/>
    </ligand>
</feature>
<feature type="binding site" evidence="10">
    <location>
        <position position="110"/>
    </location>
    <ligand>
        <name>4-amino-2-methyl-5-(diphosphooxymethyl)pyrimidine</name>
        <dbReference type="ChEBI" id="CHEBI:57841"/>
    </ligand>
</feature>
<feature type="binding site" evidence="10">
    <location>
        <begin position="39"/>
        <end position="43"/>
    </location>
    <ligand>
        <name>4-amino-2-methyl-5-(diphosphooxymethyl)pyrimidine</name>
        <dbReference type="ChEBI" id="CHEBI:57841"/>
    </ligand>
</feature>
<comment type="pathway">
    <text evidence="2 10 12">Cofactor biosynthesis; thiamine diphosphate biosynthesis; thiamine phosphate from 4-amino-2-methyl-5-diphosphomethylpyrimidine and 4-methyl-5-(2-phosphoethyl)-thiazole: step 1/1.</text>
</comment>
<dbReference type="SUPFAM" id="SSF51391">
    <property type="entry name" value="Thiamin phosphate synthase"/>
    <property type="match status" value="1"/>
</dbReference>
<feature type="binding site" evidence="10">
    <location>
        <position position="72"/>
    </location>
    <ligand>
        <name>Mg(2+)</name>
        <dbReference type="ChEBI" id="CHEBI:18420"/>
    </ligand>
</feature>
<evidence type="ECO:0000259" key="13">
    <source>
        <dbReference type="Pfam" id="PF02581"/>
    </source>
</evidence>
<name>A0A1G5IZI7_9BACT</name>
<dbReference type="FunFam" id="3.20.20.70:FF:000096">
    <property type="entry name" value="Thiamine-phosphate synthase"/>
    <property type="match status" value="1"/>
</dbReference>
<dbReference type="Pfam" id="PF02581">
    <property type="entry name" value="TMP-TENI"/>
    <property type="match status" value="1"/>
</dbReference>